<reference evidence="2" key="1">
    <citation type="submission" date="2021-02" db="EMBL/GenBank/DDBJ databases">
        <authorList>
            <person name="Dougan E. K."/>
            <person name="Rhodes N."/>
            <person name="Thang M."/>
            <person name="Chan C."/>
        </authorList>
    </citation>
    <scope>NUCLEOTIDE SEQUENCE</scope>
</reference>
<dbReference type="Proteomes" id="UP000654075">
    <property type="component" value="Unassembled WGS sequence"/>
</dbReference>
<proteinExistence type="predicted"/>
<feature type="region of interest" description="Disordered" evidence="1">
    <location>
        <begin position="1"/>
        <end position="27"/>
    </location>
</feature>
<gene>
    <name evidence="2" type="ORF">PGLA1383_LOCUS1524</name>
</gene>
<evidence type="ECO:0000313" key="3">
    <source>
        <dbReference type="Proteomes" id="UP000654075"/>
    </source>
</evidence>
<feature type="compositionally biased region" description="Basic and acidic residues" evidence="1">
    <location>
        <begin position="1"/>
        <end position="12"/>
    </location>
</feature>
<evidence type="ECO:0000313" key="2">
    <source>
        <dbReference type="EMBL" id="CAE8582533.1"/>
    </source>
</evidence>
<dbReference type="EMBL" id="CAJNNV010000415">
    <property type="protein sequence ID" value="CAE8582533.1"/>
    <property type="molecule type" value="Genomic_DNA"/>
</dbReference>
<comment type="caution">
    <text evidence="2">The sequence shown here is derived from an EMBL/GenBank/DDBJ whole genome shotgun (WGS) entry which is preliminary data.</text>
</comment>
<dbReference type="AlphaFoldDB" id="A0A813D2P6"/>
<protein>
    <submittedName>
        <fullName evidence="2">Uncharacterized protein</fullName>
    </submittedName>
</protein>
<accession>A0A813D2P6</accession>
<sequence>MFGFHPEADMHWSENVGPEPLEGAAGRGKNSWALDVIKYGERHEDGESVDAEHPEDTMEPIIHSFDENGGHRRLRDVVSGELRSVVPAAVQWPAFLEPDFLACSAKDGQVAAVTASGFGAMVPEVVSSGRGAGAAPSFTLEGLFELGMARGVSWTASGSMLIATGSGAVAHCPAVDAASGNSRCSPMPVPKLPYPSDVASPVAAVIESVLGEPFAGCCGRCRWQGAVA</sequence>
<organism evidence="2 3">
    <name type="scientific">Polarella glacialis</name>
    <name type="common">Dinoflagellate</name>
    <dbReference type="NCBI Taxonomy" id="89957"/>
    <lineage>
        <taxon>Eukaryota</taxon>
        <taxon>Sar</taxon>
        <taxon>Alveolata</taxon>
        <taxon>Dinophyceae</taxon>
        <taxon>Suessiales</taxon>
        <taxon>Suessiaceae</taxon>
        <taxon>Polarella</taxon>
    </lineage>
</organism>
<evidence type="ECO:0000256" key="1">
    <source>
        <dbReference type="SAM" id="MobiDB-lite"/>
    </source>
</evidence>
<name>A0A813D2P6_POLGL</name>
<keyword evidence="3" id="KW-1185">Reference proteome</keyword>